<evidence type="ECO:0000256" key="3">
    <source>
        <dbReference type="SAM" id="MobiDB-lite"/>
    </source>
</evidence>
<feature type="region of interest" description="Disordered" evidence="3">
    <location>
        <begin position="22"/>
        <end position="110"/>
    </location>
</feature>
<dbReference type="STRING" id="13706.A0A1X2HJ94"/>
<dbReference type="GO" id="GO:0003723">
    <property type="term" value="F:RNA binding"/>
    <property type="evidence" value="ECO:0007669"/>
    <property type="project" value="UniProtKB-UniRule"/>
</dbReference>
<evidence type="ECO:0000256" key="1">
    <source>
        <dbReference type="ARBA" id="ARBA00022884"/>
    </source>
</evidence>
<evidence type="ECO:0000313" key="5">
    <source>
        <dbReference type="EMBL" id="ORY99163.1"/>
    </source>
</evidence>
<organism evidence="5 6">
    <name type="scientific">Syncephalastrum racemosum</name>
    <name type="common">Filamentous fungus</name>
    <dbReference type="NCBI Taxonomy" id="13706"/>
    <lineage>
        <taxon>Eukaryota</taxon>
        <taxon>Fungi</taxon>
        <taxon>Fungi incertae sedis</taxon>
        <taxon>Mucoromycota</taxon>
        <taxon>Mucoromycotina</taxon>
        <taxon>Mucoromycetes</taxon>
        <taxon>Mucorales</taxon>
        <taxon>Syncephalastraceae</taxon>
        <taxon>Syncephalastrum</taxon>
    </lineage>
</organism>
<dbReference type="OrthoDB" id="439808at2759"/>
<feature type="compositionally biased region" description="Polar residues" evidence="3">
    <location>
        <begin position="95"/>
        <end position="105"/>
    </location>
</feature>
<keyword evidence="6" id="KW-1185">Reference proteome</keyword>
<evidence type="ECO:0000313" key="6">
    <source>
        <dbReference type="Proteomes" id="UP000242180"/>
    </source>
</evidence>
<dbReference type="AlphaFoldDB" id="A0A1X2HJ94"/>
<name>A0A1X2HJ94_SYNRA</name>
<feature type="compositionally biased region" description="Polar residues" evidence="3">
    <location>
        <begin position="371"/>
        <end position="384"/>
    </location>
</feature>
<dbReference type="InterPro" id="IPR012677">
    <property type="entry name" value="Nucleotide-bd_a/b_plait_sf"/>
</dbReference>
<evidence type="ECO:0000256" key="2">
    <source>
        <dbReference type="PROSITE-ProRule" id="PRU00176"/>
    </source>
</evidence>
<dbReference type="SMART" id="SM00360">
    <property type="entry name" value="RRM"/>
    <property type="match status" value="2"/>
</dbReference>
<accession>A0A1X2HJ94</accession>
<comment type="caution">
    <text evidence="5">The sequence shown here is derived from an EMBL/GenBank/DDBJ whole genome shotgun (WGS) entry which is preliminary data.</text>
</comment>
<feature type="compositionally biased region" description="Basic residues" evidence="3">
    <location>
        <begin position="53"/>
        <end position="69"/>
    </location>
</feature>
<dbReference type="InParanoid" id="A0A1X2HJ94"/>
<dbReference type="OMA" id="RVWVNQL"/>
<dbReference type="EMBL" id="MCGN01000003">
    <property type="protein sequence ID" value="ORY99163.1"/>
    <property type="molecule type" value="Genomic_DNA"/>
</dbReference>
<feature type="domain" description="RRM" evidence="4">
    <location>
        <begin position="113"/>
        <end position="191"/>
    </location>
</feature>
<dbReference type="InterPro" id="IPR000504">
    <property type="entry name" value="RRM_dom"/>
</dbReference>
<dbReference type="PANTHER" id="PTHR23236:SF95">
    <property type="entry name" value="NUCLEOLAR PROTEIN 13"/>
    <property type="match status" value="1"/>
</dbReference>
<protein>
    <recommendedName>
        <fullName evidence="4">RRM domain-containing protein</fullName>
    </recommendedName>
</protein>
<gene>
    <name evidence="5" type="ORF">BCR43DRAFT_562486</name>
</gene>
<keyword evidence="1 2" id="KW-0694">RNA-binding</keyword>
<dbReference type="InterPro" id="IPR035979">
    <property type="entry name" value="RBD_domain_sf"/>
</dbReference>
<dbReference type="Gene3D" id="3.30.70.330">
    <property type="match status" value="2"/>
</dbReference>
<dbReference type="SUPFAM" id="SSF54928">
    <property type="entry name" value="RNA-binding domain, RBD"/>
    <property type="match status" value="2"/>
</dbReference>
<sequence length="384" mass="43639">MEKGSSDEAFDFSQVISSASAGLEAVLKDKTVQKRKEKRQQEEKERQRELARQKRQAKKQQREKNKKRKRGEEVSSDEDEDENKNADGATKKAKTAQSTQRTSSNRPREGEKYGVWVGNFAFSTMKNTIREYFGQCGEITRFACPDGSRAGQYNRGYCFVFYDSPDAVEKALALSEKELDGRALLVKDASDYQRKDGTVLDPKAKKSRKSANPPCATLFLGNLPHKTTKDSLKAHFEQFGALYDIRVATFQDNPDVCKGFAYADYKHLDDAKKAFEESGSFYLDGKRVRVEYGSEDAYRRGRPWISRGEKEPAPEKPSKRRDLVVKDNQKDTSEVEHAPQEVKRRTRTKDHTRNKRVAPGKALSDAPRAKTSIQEFSGSKITFD</sequence>
<evidence type="ECO:0000259" key="4">
    <source>
        <dbReference type="PROSITE" id="PS50102"/>
    </source>
</evidence>
<feature type="region of interest" description="Disordered" evidence="3">
    <location>
        <begin position="305"/>
        <end position="384"/>
    </location>
</feature>
<feature type="domain" description="RRM" evidence="4">
    <location>
        <begin position="216"/>
        <end position="295"/>
    </location>
</feature>
<feature type="compositionally biased region" description="Basic residues" evidence="3">
    <location>
        <begin position="344"/>
        <end position="358"/>
    </location>
</feature>
<dbReference type="Proteomes" id="UP000242180">
    <property type="component" value="Unassembled WGS sequence"/>
</dbReference>
<feature type="compositionally biased region" description="Basic and acidic residues" evidence="3">
    <location>
        <begin position="307"/>
        <end position="343"/>
    </location>
</feature>
<dbReference type="PROSITE" id="PS50102">
    <property type="entry name" value="RRM"/>
    <property type="match status" value="2"/>
</dbReference>
<dbReference type="FunCoup" id="A0A1X2HJ94">
    <property type="interactions" value="401"/>
</dbReference>
<dbReference type="Pfam" id="PF00076">
    <property type="entry name" value="RRM_1"/>
    <property type="match status" value="2"/>
</dbReference>
<feature type="compositionally biased region" description="Basic and acidic residues" evidence="3">
    <location>
        <begin position="26"/>
        <end position="52"/>
    </location>
</feature>
<reference evidence="5 6" key="1">
    <citation type="submission" date="2016-07" db="EMBL/GenBank/DDBJ databases">
        <title>Pervasive Adenine N6-methylation of Active Genes in Fungi.</title>
        <authorList>
            <consortium name="DOE Joint Genome Institute"/>
            <person name="Mondo S.J."/>
            <person name="Dannebaum R.O."/>
            <person name="Kuo R.C."/>
            <person name="Labutti K."/>
            <person name="Haridas S."/>
            <person name="Kuo A."/>
            <person name="Salamov A."/>
            <person name="Ahrendt S.R."/>
            <person name="Lipzen A."/>
            <person name="Sullivan W."/>
            <person name="Andreopoulos W.B."/>
            <person name="Clum A."/>
            <person name="Lindquist E."/>
            <person name="Daum C."/>
            <person name="Ramamoorthy G.K."/>
            <person name="Gryganskyi A."/>
            <person name="Culley D."/>
            <person name="Magnuson J.K."/>
            <person name="James T.Y."/>
            <person name="O'Malley M.A."/>
            <person name="Stajich J.E."/>
            <person name="Spatafora J.W."/>
            <person name="Visel A."/>
            <person name="Grigoriev I.V."/>
        </authorList>
    </citation>
    <scope>NUCLEOTIDE SEQUENCE [LARGE SCALE GENOMIC DNA]</scope>
    <source>
        <strain evidence="5 6">NRRL 2496</strain>
    </source>
</reference>
<proteinExistence type="predicted"/>
<dbReference type="PANTHER" id="PTHR23236">
    <property type="entry name" value="EUKARYOTIC TRANSLATION INITIATION FACTOR 4B/4H"/>
    <property type="match status" value="1"/>
</dbReference>
<dbReference type="GO" id="GO:0005730">
    <property type="term" value="C:nucleolus"/>
    <property type="evidence" value="ECO:0007669"/>
    <property type="project" value="TreeGrafter"/>
</dbReference>